<dbReference type="InterPro" id="IPR002110">
    <property type="entry name" value="Ankyrin_rpt"/>
</dbReference>
<evidence type="ECO:0000256" key="2">
    <source>
        <dbReference type="ARBA" id="ARBA00023043"/>
    </source>
</evidence>
<dbReference type="Pfam" id="PF12796">
    <property type="entry name" value="Ank_2"/>
    <property type="match status" value="2"/>
</dbReference>
<evidence type="ECO:0000313" key="4">
    <source>
        <dbReference type="EMBL" id="CAB0029642.1"/>
    </source>
</evidence>
<dbReference type="SMART" id="SM00248">
    <property type="entry name" value="ANK"/>
    <property type="match status" value="8"/>
</dbReference>
<feature type="repeat" description="ANK" evidence="3">
    <location>
        <begin position="297"/>
        <end position="329"/>
    </location>
</feature>
<gene>
    <name evidence="4" type="ORF">TBRA_LOCUS1671</name>
</gene>
<accession>A0A6H5HX10</accession>
<dbReference type="EMBL" id="CADCXV010000335">
    <property type="protein sequence ID" value="CAB0029642.1"/>
    <property type="molecule type" value="Genomic_DNA"/>
</dbReference>
<evidence type="ECO:0000256" key="3">
    <source>
        <dbReference type="PROSITE-ProRule" id="PRU00023"/>
    </source>
</evidence>
<feature type="repeat" description="ANK" evidence="3">
    <location>
        <begin position="444"/>
        <end position="476"/>
    </location>
</feature>
<evidence type="ECO:0000256" key="1">
    <source>
        <dbReference type="ARBA" id="ARBA00022737"/>
    </source>
</evidence>
<dbReference type="Proteomes" id="UP000479190">
    <property type="component" value="Unassembled WGS sequence"/>
</dbReference>
<feature type="repeat" description="ANK" evidence="3">
    <location>
        <begin position="517"/>
        <end position="550"/>
    </location>
</feature>
<feature type="repeat" description="ANK" evidence="3">
    <location>
        <begin position="370"/>
        <end position="406"/>
    </location>
</feature>
<name>A0A6H5HX10_9HYME</name>
<dbReference type="PROSITE" id="PS50088">
    <property type="entry name" value="ANK_REPEAT"/>
    <property type="match status" value="4"/>
</dbReference>
<dbReference type="Pfam" id="PF00023">
    <property type="entry name" value="Ank"/>
    <property type="match status" value="1"/>
</dbReference>
<protein>
    <submittedName>
        <fullName evidence="4">Uncharacterized protein</fullName>
    </submittedName>
</protein>
<evidence type="ECO:0000313" key="5">
    <source>
        <dbReference type="Proteomes" id="UP000479190"/>
    </source>
</evidence>
<sequence>TRQSHSQWEKRSWTNQRHYPRVHFLNEISFGALYRGERVESHRARRCCCFCGCCCTGGAPRISSGRCTVAICAESACTRLRGNIESPPGRPAASVWSFLSRAAAAAAAAAVCTARRSAAAVSPCSISNQAMHSGLSCWRRTREFSCPCMCSISSSSSSSREKTRIYRQNYSPSSGGRLKLCYYTIQSILCRVELILVIYTSRASSGVDTVEVCLQRWGAIGRKTLYIEKSIGFKSAHCTRIQGIHVQDLRGLTLLYIRAQRSTRLTHFHVACMTGSDYAVEKFLEFGLDPNFCSTEIRKSPLQIALSKNHKNIVRLLMKGGADPNSADADGSTHLHIICKEPKSYDLATMLFEICDEVNKTVLVNPQDTFGNTPLLLALQFMGHGNPTTIVEVLLRRGAYLNLANNDGLMPLHIMCDTIGYDSIMSGLDVEIYQPVQVDARDQFGNTPLQVALTRRHRNLAELLLRNGADPNLTNAEGLTPLQIICKGDHDDDLAEMFFKVNSDTKQTVNIDVQDELGNAPLHLALQQGNKKKVVESLLENGANPHLANAEGLTPLHVICIKNYDEGCIIKFFEITKKMNQLVHVDARDRMGRTPLRSAPERRKVHRHEANSQVRLLPDNRQFTTPQQVILAKKRKKYFVS</sequence>
<proteinExistence type="predicted"/>
<keyword evidence="2 3" id="KW-0040">ANK repeat</keyword>
<dbReference type="InterPro" id="IPR036770">
    <property type="entry name" value="Ankyrin_rpt-contain_sf"/>
</dbReference>
<dbReference type="PROSITE" id="PS50297">
    <property type="entry name" value="ANK_REP_REGION"/>
    <property type="match status" value="3"/>
</dbReference>
<feature type="non-terminal residue" evidence="4">
    <location>
        <position position="1"/>
    </location>
</feature>
<reference evidence="4 5" key="1">
    <citation type="submission" date="2020-02" db="EMBL/GenBank/DDBJ databases">
        <authorList>
            <person name="Ferguson B K."/>
        </authorList>
    </citation>
    <scope>NUCLEOTIDE SEQUENCE [LARGE SCALE GENOMIC DNA]</scope>
</reference>
<keyword evidence="5" id="KW-1185">Reference proteome</keyword>
<organism evidence="4 5">
    <name type="scientific">Trichogramma brassicae</name>
    <dbReference type="NCBI Taxonomy" id="86971"/>
    <lineage>
        <taxon>Eukaryota</taxon>
        <taxon>Metazoa</taxon>
        <taxon>Ecdysozoa</taxon>
        <taxon>Arthropoda</taxon>
        <taxon>Hexapoda</taxon>
        <taxon>Insecta</taxon>
        <taxon>Pterygota</taxon>
        <taxon>Neoptera</taxon>
        <taxon>Endopterygota</taxon>
        <taxon>Hymenoptera</taxon>
        <taxon>Apocrita</taxon>
        <taxon>Proctotrupomorpha</taxon>
        <taxon>Chalcidoidea</taxon>
        <taxon>Trichogrammatidae</taxon>
        <taxon>Trichogramma</taxon>
    </lineage>
</organism>
<dbReference type="PANTHER" id="PTHR24198:SF165">
    <property type="entry name" value="ANKYRIN REPEAT-CONTAINING PROTEIN-RELATED"/>
    <property type="match status" value="1"/>
</dbReference>
<keyword evidence="1" id="KW-0677">Repeat</keyword>
<dbReference type="AlphaFoldDB" id="A0A6H5HX10"/>
<dbReference type="SUPFAM" id="SSF48403">
    <property type="entry name" value="Ankyrin repeat"/>
    <property type="match status" value="1"/>
</dbReference>
<dbReference type="PANTHER" id="PTHR24198">
    <property type="entry name" value="ANKYRIN REPEAT AND PROTEIN KINASE DOMAIN-CONTAINING PROTEIN"/>
    <property type="match status" value="1"/>
</dbReference>
<dbReference type="Gene3D" id="1.25.40.20">
    <property type="entry name" value="Ankyrin repeat-containing domain"/>
    <property type="match status" value="3"/>
</dbReference>
<dbReference type="OrthoDB" id="20872at2759"/>